<gene>
    <name evidence="2" type="ORF">GOODEAATRI_015090</name>
</gene>
<comment type="caution">
    <text evidence="2">The sequence shown here is derived from an EMBL/GenBank/DDBJ whole genome shotgun (WGS) entry which is preliminary data.</text>
</comment>
<feature type="region of interest" description="Disordered" evidence="1">
    <location>
        <begin position="31"/>
        <end position="58"/>
    </location>
</feature>
<keyword evidence="3" id="KW-1185">Reference proteome</keyword>
<organism evidence="2 3">
    <name type="scientific">Goodea atripinnis</name>
    <dbReference type="NCBI Taxonomy" id="208336"/>
    <lineage>
        <taxon>Eukaryota</taxon>
        <taxon>Metazoa</taxon>
        <taxon>Chordata</taxon>
        <taxon>Craniata</taxon>
        <taxon>Vertebrata</taxon>
        <taxon>Euteleostomi</taxon>
        <taxon>Actinopterygii</taxon>
        <taxon>Neopterygii</taxon>
        <taxon>Teleostei</taxon>
        <taxon>Neoteleostei</taxon>
        <taxon>Acanthomorphata</taxon>
        <taxon>Ovalentaria</taxon>
        <taxon>Atherinomorphae</taxon>
        <taxon>Cyprinodontiformes</taxon>
        <taxon>Goodeidae</taxon>
        <taxon>Goodea</taxon>
    </lineage>
</organism>
<dbReference type="EMBL" id="JAHRIO010001097">
    <property type="protein sequence ID" value="MEQ2158698.1"/>
    <property type="molecule type" value="Genomic_DNA"/>
</dbReference>
<accession>A0ABV0MJV7</accession>
<proteinExistence type="predicted"/>
<sequence length="133" mass="15244">MFWDFKSSDAALQSTFNTWADSASLSLWAKRRPKRPPTPSGCRVTFSRRSSSPLKAPPATFQNAVPSGDLKRLNPKRIHAKTAEPTFTFGVYMGNMEGNCLKNRAQREISVGYMKYVLTLQLRILLWWNLIYR</sequence>
<protein>
    <submittedName>
        <fullName evidence="2">Uncharacterized protein</fullName>
    </submittedName>
</protein>
<evidence type="ECO:0000313" key="2">
    <source>
        <dbReference type="EMBL" id="MEQ2158698.1"/>
    </source>
</evidence>
<evidence type="ECO:0000313" key="3">
    <source>
        <dbReference type="Proteomes" id="UP001476798"/>
    </source>
</evidence>
<evidence type="ECO:0000256" key="1">
    <source>
        <dbReference type="SAM" id="MobiDB-lite"/>
    </source>
</evidence>
<dbReference type="Proteomes" id="UP001476798">
    <property type="component" value="Unassembled WGS sequence"/>
</dbReference>
<name>A0ABV0MJV7_9TELE</name>
<reference evidence="2 3" key="1">
    <citation type="submission" date="2021-06" db="EMBL/GenBank/DDBJ databases">
        <authorList>
            <person name="Palmer J.M."/>
        </authorList>
    </citation>
    <scope>NUCLEOTIDE SEQUENCE [LARGE SCALE GENOMIC DNA]</scope>
    <source>
        <strain evidence="2 3">GA_2019</strain>
        <tissue evidence="2">Muscle</tissue>
    </source>
</reference>